<reference evidence="2 3" key="1">
    <citation type="journal article" date="2023" name="Nat. Commun.">
        <title>Origin of minicircular mitochondrial genomes in red algae.</title>
        <authorList>
            <person name="Lee Y."/>
            <person name="Cho C.H."/>
            <person name="Lee Y.M."/>
            <person name="Park S.I."/>
            <person name="Yang J.H."/>
            <person name="West J.A."/>
            <person name="Bhattacharya D."/>
            <person name="Yoon H.S."/>
        </authorList>
    </citation>
    <scope>NUCLEOTIDE SEQUENCE [LARGE SCALE GENOMIC DNA]</scope>
    <source>
        <strain evidence="2 3">CCMP1338</strain>
        <tissue evidence="2">Whole cell</tissue>
    </source>
</reference>
<comment type="caution">
    <text evidence="2">The sequence shown here is derived from an EMBL/GenBank/DDBJ whole genome shotgun (WGS) entry which is preliminary data.</text>
</comment>
<protein>
    <submittedName>
        <fullName evidence="2">Uncharacterized protein</fullName>
    </submittedName>
</protein>
<dbReference type="AlphaFoldDB" id="A0AAV8UKJ3"/>
<feature type="transmembrane region" description="Helical" evidence="1">
    <location>
        <begin position="7"/>
        <end position="25"/>
    </location>
</feature>
<dbReference type="Gene3D" id="2.60.120.260">
    <property type="entry name" value="Galactose-binding domain-like"/>
    <property type="match status" value="1"/>
</dbReference>
<evidence type="ECO:0000256" key="1">
    <source>
        <dbReference type="SAM" id="Phobius"/>
    </source>
</evidence>
<keyword evidence="1" id="KW-0472">Membrane</keyword>
<keyword evidence="3" id="KW-1185">Reference proteome</keyword>
<organism evidence="2 3">
    <name type="scientific">Rhodosorus marinus</name>
    <dbReference type="NCBI Taxonomy" id="101924"/>
    <lineage>
        <taxon>Eukaryota</taxon>
        <taxon>Rhodophyta</taxon>
        <taxon>Stylonematophyceae</taxon>
        <taxon>Stylonematales</taxon>
        <taxon>Stylonemataceae</taxon>
        <taxon>Rhodosorus</taxon>
    </lineage>
</organism>
<accession>A0AAV8UKJ3</accession>
<gene>
    <name evidence="2" type="ORF">NDN08_003988</name>
</gene>
<name>A0AAV8UKJ3_9RHOD</name>
<keyword evidence="1" id="KW-0812">Transmembrane</keyword>
<proteinExistence type="predicted"/>
<keyword evidence="1" id="KW-1133">Transmembrane helix</keyword>
<dbReference type="EMBL" id="JAMWBK010000010">
    <property type="protein sequence ID" value="KAJ8901782.1"/>
    <property type="molecule type" value="Genomic_DNA"/>
</dbReference>
<evidence type="ECO:0000313" key="3">
    <source>
        <dbReference type="Proteomes" id="UP001157974"/>
    </source>
</evidence>
<dbReference type="Proteomes" id="UP001157974">
    <property type="component" value="Unassembled WGS sequence"/>
</dbReference>
<sequence>MVRSSEIYFIRFVSIVFLAGGYLVLASDDMQRNEVSRRFIDPVNDLPLDLPDSSGNYLSNGGFEKRTQQWSMTTTSEFDSSQARSGKYALKLPNVVTQKKALDRYRIWLYGCYYKGSGKLNLVVEKGKSEVARRQFTGRGSYKKVQIRFKTKFKAKHRFKVQSTGSGLVDDCFLKEYLVLSKPSNGEYFRNNKFDYKSAAWFNINGAKYVSSPTYNPPYAVELNGKSARMLQNVVLEGNTAFRFSCFTRGEGPLQMFVFRGHTLIVRNKGMPGIVRNWTWEGNVFRTLEKGQYEFIIKTNSNRKVWVDQCSLKKLS</sequence>
<evidence type="ECO:0000313" key="2">
    <source>
        <dbReference type="EMBL" id="KAJ8901782.1"/>
    </source>
</evidence>